<name>A0A7R9G5X0_TIMSH</name>
<protein>
    <submittedName>
        <fullName evidence="5">Uncharacterized protein</fullName>
    </submittedName>
</protein>
<evidence type="ECO:0000256" key="4">
    <source>
        <dbReference type="ARBA" id="ARBA00022917"/>
    </source>
</evidence>
<dbReference type="PANTHER" id="PTHR13227">
    <property type="entry name" value="EUKARYOTIC TRANSLATION INITIATION FACTOR 2A"/>
    <property type="match status" value="1"/>
</dbReference>
<evidence type="ECO:0000256" key="1">
    <source>
        <dbReference type="ARBA" id="ARBA00022540"/>
    </source>
</evidence>
<keyword evidence="3" id="KW-0677">Repeat</keyword>
<dbReference type="SUPFAM" id="SSF82171">
    <property type="entry name" value="DPP6 N-terminal domain-like"/>
    <property type="match status" value="1"/>
</dbReference>
<organism evidence="5">
    <name type="scientific">Timema shepardi</name>
    <name type="common">Walking stick</name>
    <dbReference type="NCBI Taxonomy" id="629360"/>
    <lineage>
        <taxon>Eukaryota</taxon>
        <taxon>Metazoa</taxon>
        <taxon>Ecdysozoa</taxon>
        <taxon>Arthropoda</taxon>
        <taxon>Hexapoda</taxon>
        <taxon>Insecta</taxon>
        <taxon>Pterygota</taxon>
        <taxon>Neoptera</taxon>
        <taxon>Polyneoptera</taxon>
        <taxon>Phasmatodea</taxon>
        <taxon>Timematodea</taxon>
        <taxon>Timematoidea</taxon>
        <taxon>Timematidae</taxon>
        <taxon>Timema</taxon>
    </lineage>
</organism>
<dbReference type="GO" id="GO:0000049">
    <property type="term" value="F:tRNA binding"/>
    <property type="evidence" value="ECO:0007669"/>
    <property type="project" value="TreeGrafter"/>
</dbReference>
<dbReference type="GO" id="GO:0003729">
    <property type="term" value="F:mRNA binding"/>
    <property type="evidence" value="ECO:0007669"/>
    <property type="project" value="TreeGrafter"/>
</dbReference>
<keyword evidence="4" id="KW-0648">Protein biosynthesis</keyword>
<accession>A0A7R9G5X0</accession>
<dbReference type="EMBL" id="OC007927">
    <property type="protein sequence ID" value="CAD7266914.1"/>
    <property type="molecule type" value="Genomic_DNA"/>
</dbReference>
<evidence type="ECO:0000313" key="5">
    <source>
        <dbReference type="EMBL" id="CAD7266914.1"/>
    </source>
</evidence>
<dbReference type="AlphaFoldDB" id="A0A7R9G5X0"/>
<keyword evidence="1" id="KW-0396">Initiation factor</keyword>
<evidence type="ECO:0000256" key="2">
    <source>
        <dbReference type="ARBA" id="ARBA00022574"/>
    </source>
</evidence>
<keyword evidence="2" id="KW-0853">WD repeat</keyword>
<sequence>MLRGSTGVSINLGPPSYDLVSAFTREDSKACKTMVFDPQGKYFAWVNGVTVKIASVSTWKVITEITKPKISNLEFSPKGTYLMTWEPYLASSREAETTTRCDDELDFTEIVGFVTCLYGDFWWLACVLDSFEDKQEFKVSFLHPHGPAPSNFTYPTVPDILRVHRSSILTTVDPLTATGRVYTLTKAETENATRKLFAVKQMAPQWSSDEKICARSLNNDVLFYEDANFESEAHKIHGQRVGNFSLAPGTPPYHILCYIPGEF</sequence>
<dbReference type="PANTHER" id="PTHR13227:SF0">
    <property type="entry name" value="EUKARYOTIC TRANSLATION INITIATION FACTOR 2A"/>
    <property type="match status" value="1"/>
</dbReference>
<evidence type="ECO:0000256" key="3">
    <source>
        <dbReference type="ARBA" id="ARBA00022737"/>
    </source>
</evidence>
<proteinExistence type="predicted"/>
<dbReference type="GO" id="GO:0003743">
    <property type="term" value="F:translation initiation factor activity"/>
    <property type="evidence" value="ECO:0007669"/>
    <property type="project" value="UniProtKB-KW"/>
</dbReference>
<dbReference type="GO" id="GO:0043022">
    <property type="term" value="F:ribosome binding"/>
    <property type="evidence" value="ECO:0007669"/>
    <property type="project" value="TreeGrafter"/>
</dbReference>
<dbReference type="InterPro" id="IPR011387">
    <property type="entry name" value="TIF2A"/>
</dbReference>
<reference evidence="5" key="1">
    <citation type="submission" date="2020-11" db="EMBL/GenBank/DDBJ databases">
        <authorList>
            <person name="Tran Van P."/>
        </authorList>
    </citation>
    <scope>NUCLEOTIDE SEQUENCE</scope>
</reference>
<dbReference type="GO" id="GO:0022627">
    <property type="term" value="C:cytosolic small ribosomal subunit"/>
    <property type="evidence" value="ECO:0007669"/>
    <property type="project" value="TreeGrafter"/>
</dbReference>
<gene>
    <name evidence="5" type="ORF">TSIB3V08_LOCUS10928</name>
</gene>